<name>A0A4Y6RG18_9BURK</name>
<keyword evidence="3" id="KW-1185">Reference proteome</keyword>
<dbReference type="KEGG" id="jas:FJQ89_13875"/>
<reference evidence="2 3" key="1">
    <citation type="submission" date="2019-06" db="EMBL/GenBank/DDBJ databases">
        <title>Complete genome sequence of Janthinobacterium sp. SNU WT3 isolated from diseased rainbow trout.</title>
        <authorList>
            <person name="Oh W.T."/>
            <person name="Park S.C."/>
        </authorList>
    </citation>
    <scope>NUCLEOTIDE SEQUENCE [LARGE SCALE GENOMIC DNA]</scope>
    <source>
        <strain evidence="2 3">SNU WT3</strain>
    </source>
</reference>
<dbReference type="AlphaFoldDB" id="A0A4Y6RG18"/>
<dbReference type="OrthoDB" id="2162143at2"/>
<sequence length="185" mass="21179">MAALNILFLLGLLQPIFAYRGNFDDMDGGSNIGIRFDSIVIFIPDFIKSFLYQIFGLYFPNYFAIAAFLIESIPFIFMFFYLIKNRRHSNAFVNYLIVFFISYSTIWLLGNDNLGTAVRLRVYSYISVLLACAIIYQRKLAFHSSVKKFRLRKKQTGTAASNASASGTAYPHPILPAFQPHCHER</sequence>
<dbReference type="Proteomes" id="UP000316665">
    <property type="component" value="Chromosome"/>
</dbReference>
<keyword evidence="1" id="KW-1133">Transmembrane helix</keyword>
<evidence type="ECO:0000313" key="3">
    <source>
        <dbReference type="Proteomes" id="UP000316665"/>
    </source>
</evidence>
<feature type="transmembrane region" description="Helical" evidence="1">
    <location>
        <begin position="122"/>
        <end position="142"/>
    </location>
</feature>
<keyword evidence="1" id="KW-0812">Transmembrane</keyword>
<evidence type="ECO:0000256" key="1">
    <source>
        <dbReference type="SAM" id="Phobius"/>
    </source>
</evidence>
<protein>
    <submittedName>
        <fullName evidence="2">Uncharacterized protein</fullName>
    </submittedName>
</protein>
<feature type="transmembrane region" description="Helical" evidence="1">
    <location>
        <begin position="92"/>
        <end position="110"/>
    </location>
</feature>
<accession>A0A4Y6RG18</accession>
<proteinExistence type="predicted"/>
<keyword evidence="1" id="KW-0472">Membrane</keyword>
<feature type="transmembrane region" description="Helical" evidence="1">
    <location>
        <begin position="62"/>
        <end position="83"/>
    </location>
</feature>
<dbReference type="EMBL" id="CP041185">
    <property type="protein sequence ID" value="QDG71387.1"/>
    <property type="molecule type" value="Genomic_DNA"/>
</dbReference>
<evidence type="ECO:0000313" key="2">
    <source>
        <dbReference type="EMBL" id="QDG71387.1"/>
    </source>
</evidence>
<organism evidence="2 3">
    <name type="scientific">Janthinobacterium tructae</name>
    <dbReference type="NCBI Taxonomy" id="2590869"/>
    <lineage>
        <taxon>Bacteria</taxon>
        <taxon>Pseudomonadati</taxon>
        <taxon>Pseudomonadota</taxon>
        <taxon>Betaproteobacteria</taxon>
        <taxon>Burkholderiales</taxon>
        <taxon>Oxalobacteraceae</taxon>
        <taxon>Janthinobacterium</taxon>
    </lineage>
</organism>
<gene>
    <name evidence="2" type="ORF">FJQ89_13875</name>
</gene>